<dbReference type="RefSeq" id="XP_033594297.1">
    <property type="nucleotide sequence ID" value="XM_033731836.1"/>
</dbReference>
<dbReference type="GO" id="GO:0004553">
    <property type="term" value="F:hydrolase activity, hydrolyzing O-glycosyl compounds"/>
    <property type="evidence" value="ECO:0007669"/>
    <property type="project" value="InterPro"/>
</dbReference>
<dbReference type="GeneID" id="54472838"/>
<dbReference type="OrthoDB" id="9970295at2759"/>
<feature type="chain" id="PRO_5025437532" evidence="5">
    <location>
        <begin position="24"/>
        <end position="471"/>
    </location>
</feature>
<accession>A0A6A6Q5K4</accession>
<gene>
    <name evidence="6" type="ORF">BDY17DRAFT_259946</name>
</gene>
<dbReference type="InterPro" id="IPR023296">
    <property type="entry name" value="Glyco_hydro_beta-prop_sf"/>
</dbReference>
<dbReference type="Proteomes" id="UP000799767">
    <property type="component" value="Unassembled WGS sequence"/>
</dbReference>
<keyword evidence="3 4" id="KW-0326">Glycosidase</keyword>
<dbReference type="CDD" id="cd18821">
    <property type="entry name" value="GH43_Pc3Gal43A-like"/>
    <property type="match status" value="1"/>
</dbReference>
<dbReference type="PANTHER" id="PTHR22925:SF3">
    <property type="entry name" value="GLYCOSYL HYDROLASE FAMILY PROTEIN 43"/>
    <property type="match status" value="1"/>
</dbReference>
<dbReference type="InterPro" id="IPR006710">
    <property type="entry name" value="Glyco_hydro_43"/>
</dbReference>
<dbReference type="Pfam" id="PF04616">
    <property type="entry name" value="Glyco_hydro_43"/>
    <property type="match status" value="1"/>
</dbReference>
<keyword evidence="5" id="KW-0732">Signal</keyword>
<sequence length="471" mass="51239">MRFTSTALGVFSLLGFSLPSVYAANATFFPLMNMTDSAGDLIQAHGGCIIQAGNGGGDWYWFGTDRTGQAADAHFEAVNCYKSADFSTWDFVGPVLTPIPNTNISNSSVLQRPKVLYNDKNSEYVMWWHADNADYSEAAVGVATSKTIDGKYEWKGNFQPFGNQSRDMTVWKDPDTQVAYLIYATNNNADLSIARLTDDYLNVSKTLYTFHGVYEEAPGVFKIDGKFYLVESPQNGWTPTNNAYYVASSMSGPWSKSTLLAPDTAYTYLTQNTYDIVINGTSQQFYLYLGDHWNGNQLATSSYAFYPVIHKGNSLSIHYTGGWTLDAATGVWTDLPYELITAKMSTTSRKTLVACGDGCAGGKAANMTSSTNFSFTWNGSAGAKVLQIVYTYPGPNNDFQQIGVTVDGKAAPGNALMESTLGTSFGQMAPFPVTLKKGSKVVLNLLDYDGTAFLVDAVRVYDSPTAAPPGY</sequence>
<keyword evidence="2 4" id="KW-0378">Hydrolase</keyword>
<dbReference type="Gene3D" id="2.115.10.20">
    <property type="entry name" value="Glycosyl hydrolase domain, family 43"/>
    <property type="match status" value="1"/>
</dbReference>
<evidence type="ECO:0000256" key="5">
    <source>
        <dbReference type="SAM" id="SignalP"/>
    </source>
</evidence>
<keyword evidence="7" id="KW-1185">Reference proteome</keyword>
<proteinExistence type="inferred from homology"/>
<dbReference type="GO" id="GO:0005975">
    <property type="term" value="P:carbohydrate metabolic process"/>
    <property type="evidence" value="ECO:0007669"/>
    <property type="project" value="InterPro"/>
</dbReference>
<dbReference type="SUPFAM" id="SSF75005">
    <property type="entry name" value="Arabinanase/levansucrase/invertase"/>
    <property type="match status" value="1"/>
</dbReference>
<feature type="signal peptide" evidence="5">
    <location>
        <begin position="1"/>
        <end position="23"/>
    </location>
</feature>
<organism evidence="6 7">
    <name type="scientific">Neohortaea acidophila</name>
    <dbReference type="NCBI Taxonomy" id="245834"/>
    <lineage>
        <taxon>Eukaryota</taxon>
        <taxon>Fungi</taxon>
        <taxon>Dikarya</taxon>
        <taxon>Ascomycota</taxon>
        <taxon>Pezizomycotina</taxon>
        <taxon>Dothideomycetes</taxon>
        <taxon>Dothideomycetidae</taxon>
        <taxon>Mycosphaerellales</taxon>
        <taxon>Teratosphaeriaceae</taxon>
        <taxon>Neohortaea</taxon>
    </lineage>
</organism>
<reference evidence="6" key="1">
    <citation type="journal article" date="2020" name="Stud. Mycol.">
        <title>101 Dothideomycetes genomes: a test case for predicting lifestyles and emergence of pathogens.</title>
        <authorList>
            <person name="Haridas S."/>
            <person name="Albert R."/>
            <person name="Binder M."/>
            <person name="Bloem J."/>
            <person name="Labutti K."/>
            <person name="Salamov A."/>
            <person name="Andreopoulos B."/>
            <person name="Baker S."/>
            <person name="Barry K."/>
            <person name="Bills G."/>
            <person name="Bluhm B."/>
            <person name="Cannon C."/>
            <person name="Castanera R."/>
            <person name="Culley D."/>
            <person name="Daum C."/>
            <person name="Ezra D."/>
            <person name="Gonzalez J."/>
            <person name="Henrissat B."/>
            <person name="Kuo A."/>
            <person name="Liang C."/>
            <person name="Lipzen A."/>
            <person name="Lutzoni F."/>
            <person name="Magnuson J."/>
            <person name="Mondo S."/>
            <person name="Nolan M."/>
            <person name="Ohm R."/>
            <person name="Pangilinan J."/>
            <person name="Park H.-J."/>
            <person name="Ramirez L."/>
            <person name="Alfaro M."/>
            <person name="Sun H."/>
            <person name="Tritt A."/>
            <person name="Yoshinaga Y."/>
            <person name="Zwiers L.-H."/>
            <person name="Turgeon B."/>
            <person name="Goodwin S."/>
            <person name="Spatafora J."/>
            <person name="Crous P."/>
            <person name="Grigoriev I."/>
        </authorList>
    </citation>
    <scope>NUCLEOTIDE SEQUENCE</scope>
    <source>
        <strain evidence="6">CBS 113389</strain>
    </source>
</reference>
<protein>
    <submittedName>
        <fullName evidence="6">Glycosyl hydrolase</fullName>
    </submittedName>
</protein>
<evidence type="ECO:0000313" key="7">
    <source>
        <dbReference type="Proteomes" id="UP000799767"/>
    </source>
</evidence>
<evidence type="ECO:0000313" key="6">
    <source>
        <dbReference type="EMBL" id="KAF2487728.1"/>
    </source>
</evidence>
<evidence type="ECO:0000256" key="1">
    <source>
        <dbReference type="ARBA" id="ARBA00009865"/>
    </source>
</evidence>
<evidence type="ECO:0000256" key="3">
    <source>
        <dbReference type="ARBA" id="ARBA00023295"/>
    </source>
</evidence>
<dbReference type="PANTHER" id="PTHR22925">
    <property type="entry name" value="GLYCOSYL HYDROLASE 43 FAMILY MEMBER"/>
    <property type="match status" value="1"/>
</dbReference>
<evidence type="ECO:0000256" key="2">
    <source>
        <dbReference type="ARBA" id="ARBA00022801"/>
    </source>
</evidence>
<dbReference type="AlphaFoldDB" id="A0A6A6Q5K4"/>
<name>A0A6A6Q5K4_9PEZI</name>
<evidence type="ECO:0000256" key="4">
    <source>
        <dbReference type="RuleBase" id="RU361187"/>
    </source>
</evidence>
<dbReference type="EMBL" id="MU001631">
    <property type="protein sequence ID" value="KAF2487728.1"/>
    <property type="molecule type" value="Genomic_DNA"/>
</dbReference>
<comment type="similarity">
    <text evidence="1 4">Belongs to the glycosyl hydrolase 43 family.</text>
</comment>